<evidence type="ECO:0000313" key="2">
    <source>
        <dbReference type="EMBL" id="PQQ11876.1"/>
    </source>
</evidence>
<dbReference type="AlphaFoldDB" id="A0A315ACD2"/>
<feature type="chain" id="PRO_5016400471" evidence="1">
    <location>
        <begin position="26"/>
        <end position="116"/>
    </location>
</feature>
<dbReference type="OrthoDB" id="2012063at2759"/>
<reference evidence="2 3" key="1">
    <citation type="submission" date="2018-02" db="EMBL/GenBank/DDBJ databases">
        <title>Draft genome of wild Prunus yedoensis var. nudiflora.</title>
        <authorList>
            <person name="Baek S."/>
            <person name="Kim J.-H."/>
            <person name="Choi K."/>
            <person name="Kim G.-B."/>
            <person name="Cho A."/>
            <person name="Jang H."/>
            <person name="Shin C.-H."/>
            <person name="Yu H.-J."/>
            <person name="Mun J.-H."/>
        </authorList>
    </citation>
    <scope>NUCLEOTIDE SEQUENCE [LARGE SCALE GENOMIC DNA]</scope>
    <source>
        <strain evidence="3">cv. Jeju island</strain>
        <tissue evidence="2">Leaf</tissue>
    </source>
</reference>
<protein>
    <submittedName>
        <fullName evidence="2">Uncharacterized protein</fullName>
    </submittedName>
</protein>
<proteinExistence type="predicted"/>
<organism evidence="2 3">
    <name type="scientific">Prunus yedoensis var. nudiflora</name>
    <dbReference type="NCBI Taxonomy" id="2094558"/>
    <lineage>
        <taxon>Eukaryota</taxon>
        <taxon>Viridiplantae</taxon>
        <taxon>Streptophyta</taxon>
        <taxon>Embryophyta</taxon>
        <taxon>Tracheophyta</taxon>
        <taxon>Spermatophyta</taxon>
        <taxon>Magnoliopsida</taxon>
        <taxon>eudicotyledons</taxon>
        <taxon>Gunneridae</taxon>
        <taxon>Pentapetalae</taxon>
        <taxon>rosids</taxon>
        <taxon>fabids</taxon>
        <taxon>Rosales</taxon>
        <taxon>Rosaceae</taxon>
        <taxon>Amygdaloideae</taxon>
        <taxon>Amygdaleae</taxon>
        <taxon>Prunus</taxon>
    </lineage>
</organism>
<gene>
    <name evidence="2" type="ORF">Pyn_32905</name>
</gene>
<accession>A0A315ACD2</accession>
<comment type="caution">
    <text evidence="2">The sequence shown here is derived from an EMBL/GenBank/DDBJ whole genome shotgun (WGS) entry which is preliminary data.</text>
</comment>
<dbReference type="STRING" id="2094558.A0A315ACD2"/>
<keyword evidence="1" id="KW-0732">Signal</keyword>
<name>A0A315ACD2_PRUYE</name>
<dbReference type="Proteomes" id="UP000250321">
    <property type="component" value="Unassembled WGS sequence"/>
</dbReference>
<evidence type="ECO:0000313" key="3">
    <source>
        <dbReference type="Proteomes" id="UP000250321"/>
    </source>
</evidence>
<evidence type="ECO:0000256" key="1">
    <source>
        <dbReference type="SAM" id="SignalP"/>
    </source>
</evidence>
<keyword evidence="3" id="KW-1185">Reference proteome</keyword>
<sequence length="116" mass="12494">MDFLGNKKTLIIVLLFVSAAVLAQSKGTSDIKVCYGRKSPCFLKQLPCPKECPLASPTDKKAKICYLNCDSPYAKLSAKSASLIAMALDQHAWTLASLVEMALSFTSTARKMSTSA</sequence>
<dbReference type="EMBL" id="PJQY01000378">
    <property type="protein sequence ID" value="PQQ11876.1"/>
    <property type="molecule type" value="Genomic_DNA"/>
</dbReference>
<feature type="signal peptide" evidence="1">
    <location>
        <begin position="1"/>
        <end position="25"/>
    </location>
</feature>